<comment type="caution">
    <text evidence="2">The sequence shown here is derived from an EMBL/GenBank/DDBJ whole genome shotgun (WGS) entry which is preliminary data.</text>
</comment>
<reference evidence="2 3" key="1">
    <citation type="submission" date="2019-09" db="EMBL/GenBank/DDBJ databases">
        <authorList>
            <person name="Vacheron J."/>
            <person name="Dubost A."/>
            <person name="Prigent-Combaret C."/>
            <person name="Muller D."/>
        </authorList>
    </citation>
    <scope>NUCLEOTIDE SEQUENCE [LARGE SCALE GENOMIC DNA]</scope>
    <source>
        <strain evidence="2 3">JV497</strain>
    </source>
</reference>
<feature type="domain" description="Shedu protein SduA C-terminal" evidence="1">
    <location>
        <begin position="190"/>
        <end position="349"/>
    </location>
</feature>
<dbReference type="EMBL" id="VWPC01000007">
    <property type="protein sequence ID" value="KAA5843589.1"/>
    <property type="molecule type" value="Genomic_DNA"/>
</dbReference>
<dbReference type="Pfam" id="PF14082">
    <property type="entry name" value="SduA_C"/>
    <property type="match status" value="1"/>
</dbReference>
<evidence type="ECO:0000313" key="3">
    <source>
        <dbReference type="Proteomes" id="UP000323924"/>
    </source>
</evidence>
<name>A0AB34CBX7_9PSED</name>
<accession>A0AB34CBX7</accession>
<organism evidence="2 3">
    <name type="scientific">Pseudomonas chlororaphis</name>
    <dbReference type="NCBI Taxonomy" id="587753"/>
    <lineage>
        <taxon>Bacteria</taxon>
        <taxon>Pseudomonadati</taxon>
        <taxon>Pseudomonadota</taxon>
        <taxon>Gammaproteobacteria</taxon>
        <taxon>Pseudomonadales</taxon>
        <taxon>Pseudomonadaceae</taxon>
        <taxon>Pseudomonas</taxon>
    </lineage>
</organism>
<evidence type="ECO:0000259" key="1">
    <source>
        <dbReference type="Pfam" id="PF14082"/>
    </source>
</evidence>
<dbReference type="Proteomes" id="UP000323924">
    <property type="component" value="Unassembled WGS sequence"/>
</dbReference>
<dbReference type="AlphaFoldDB" id="A0AB34CBX7"/>
<dbReference type="InterPro" id="IPR025359">
    <property type="entry name" value="SduA_C"/>
</dbReference>
<evidence type="ECO:0000313" key="2">
    <source>
        <dbReference type="EMBL" id="KAA5843589.1"/>
    </source>
</evidence>
<gene>
    <name evidence="2" type="ORF">F2A38_09985</name>
</gene>
<protein>
    <submittedName>
        <fullName evidence="2">DUF4263 domain-containing protein</fullName>
    </submittedName>
</protein>
<proteinExistence type="predicted"/>
<sequence>MSAMVLKMMDSGCADYMGKKSFKLSDFVDSLFLSEDLRKARPHDVEKLATALSIKLSHPGFAEEPKETAEYLLCLLEEKVEQKVYEVFGGQVSNKAFSKKCSSDPVFRSFITATIRARKSLSDLIDYVDAEEPDLPALGLVGQVVEAIEDFNSVVVTDDVLPLIERGIYASDVARALEVWATSREAKKGDEGFWQEEFESRKGVLERLLGGHAVLLQSEFHVAGTDTSGAGGLRADFAFLNKTNNISLVEIKAPDTKLLGSKYRGTYPLSKDVSGAISQVLIQRSELMKHYFQKQHRTPVSFEVFSPRCFLIAGNLDSLEADPVKLKAFEVQRQAVASHVNIVTFDELYQQFATFNQM</sequence>